<dbReference type="AlphaFoldDB" id="A0A6S6UJN4"/>
<dbReference type="Pfam" id="PF04307">
    <property type="entry name" value="YdjM"/>
    <property type="match status" value="1"/>
</dbReference>
<feature type="transmembrane region" description="Helical" evidence="1">
    <location>
        <begin position="155"/>
        <end position="173"/>
    </location>
</feature>
<dbReference type="InterPro" id="IPR007404">
    <property type="entry name" value="YdjM-like"/>
</dbReference>
<evidence type="ECO:0000256" key="1">
    <source>
        <dbReference type="SAM" id="Phobius"/>
    </source>
</evidence>
<sequence length="338" mass="38312">MDPVTQGVLGAACAQVSSDKIKLAKSALIGALAGMAPDLDILIRSADDPLLYLEFHRQFTHSLLFIPFGGLIVSLFLYPLLAKRWGLSYRLTLLWCIIGVGTHGLLDGCTSYGTQLLWPLSNQRFAWDTISIIDPLFTIPMLALVVWAAVRKWKVLVYAALLWGVTYMTLGFIQHERAMKIGEELAQFRDDPVTRLQAKPSFGNLVIWKVITETEKGFHVDAVKPWLPLLSKSGQQEIWAGDYTDKLDIKRDLPWLNNDSQQAKDIERFRWLSDGHIALDRHNPMRVVDVRYTLLPQQIIPLWGIELDKGAPVEQHADYYVERGDSGAAVRELWEMIF</sequence>
<feature type="transmembrane region" description="Helical" evidence="1">
    <location>
        <begin position="87"/>
        <end position="106"/>
    </location>
</feature>
<reference evidence="2" key="1">
    <citation type="submission" date="2020-01" db="EMBL/GenBank/DDBJ databases">
        <authorList>
            <person name="Meier V. D."/>
            <person name="Meier V D."/>
        </authorList>
    </citation>
    <scope>NUCLEOTIDE SEQUENCE</scope>
    <source>
        <strain evidence="2">HLG_WM_MAG_09</strain>
    </source>
</reference>
<dbReference type="PANTHER" id="PTHR40031:SF1">
    <property type="entry name" value="MEMBRANE-BOUND METAL-DEPENDENT HYDROLASE"/>
    <property type="match status" value="1"/>
</dbReference>
<evidence type="ECO:0000313" key="2">
    <source>
        <dbReference type="EMBL" id="CAA6829937.1"/>
    </source>
</evidence>
<organism evidence="2">
    <name type="scientific">uncultured Thiotrichaceae bacterium</name>
    <dbReference type="NCBI Taxonomy" id="298394"/>
    <lineage>
        <taxon>Bacteria</taxon>
        <taxon>Pseudomonadati</taxon>
        <taxon>Pseudomonadota</taxon>
        <taxon>Gammaproteobacteria</taxon>
        <taxon>Thiotrichales</taxon>
        <taxon>Thiotrichaceae</taxon>
        <taxon>environmental samples</taxon>
    </lineage>
</organism>
<gene>
    <name evidence="2" type="ORF">HELGO_WM7736</name>
</gene>
<protein>
    <submittedName>
        <fullName evidence="2">Integral membrane protein</fullName>
    </submittedName>
</protein>
<accession>A0A6S6UJN4</accession>
<feature type="transmembrane region" description="Helical" evidence="1">
    <location>
        <begin position="127"/>
        <end position="149"/>
    </location>
</feature>
<feature type="transmembrane region" description="Helical" evidence="1">
    <location>
        <begin position="63"/>
        <end position="81"/>
    </location>
</feature>
<name>A0A6S6UJN4_9GAMM</name>
<keyword evidence="1" id="KW-1133">Transmembrane helix</keyword>
<dbReference type="EMBL" id="CACVAT010000555">
    <property type="protein sequence ID" value="CAA6829937.1"/>
    <property type="molecule type" value="Genomic_DNA"/>
</dbReference>
<keyword evidence="1" id="KW-0812">Transmembrane</keyword>
<dbReference type="PANTHER" id="PTHR40031">
    <property type="entry name" value="HYPOTHETICAL MEMBRANE SPANNING PROTEIN"/>
    <property type="match status" value="1"/>
</dbReference>
<keyword evidence="1" id="KW-0472">Membrane</keyword>
<dbReference type="InterPro" id="IPR053170">
    <property type="entry name" value="Transcription_regulator"/>
</dbReference>
<proteinExistence type="predicted"/>